<dbReference type="EMBL" id="RCMK01000575">
    <property type="protein sequence ID" value="KAG2921100.1"/>
    <property type="molecule type" value="Genomic_DNA"/>
</dbReference>
<gene>
    <name evidence="3" type="ORF">JG687_00014292</name>
    <name evidence="1" type="ORF">PC117_g16332</name>
    <name evidence="2" type="ORF">PC129_g24114</name>
</gene>
<name>A0A8T1GSY6_9STRA</name>
<reference evidence="3" key="2">
    <citation type="submission" date="2021-01" db="EMBL/GenBank/DDBJ databases">
        <title>Phytophthora aleatoria, a newly-described species from Pinus radiata is distinct from Phytophthora cactorum isolates based on comparative genomics.</title>
        <authorList>
            <person name="Mcdougal R."/>
            <person name="Panda P."/>
            <person name="Williams N."/>
            <person name="Studholme D.J."/>
        </authorList>
    </citation>
    <scope>NUCLEOTIDE SEQUENCE</scope>
    <source>
        <strain evidence="3">NZFS 3830</strain>
    </source>
</reference>
<reference evidence="2" key="1">
    <citation type="submission" date="2018-05" db="EMBL/GenBank/DDBJ databases">
        <title>Effector identification in a new, highly contiguous assembly of the strawberry crown rot pathogen Phytophthora cactorum.</title>
        <authorList>
            <person name="Armitage A.D."/>
            <person name="Nellist C.F."/>
            <person name="Bates H."/>
            <person name="Vickerstaff R.J."/>
            <person name="Harrison R.J."/>
        </authorList>
    </citation>
    <scope>NUCLEOTIDE SEQUENCE</scope>
    <source>
        <strain evidence="1">4040</strain>
        <strain evidence="2">P421</strain>
    </source>
</reference>
<organism evidence="2 4">
    <name type="scientific">Phytophthora cactorum</name>
    <dbReference type="NCBI Taxonomy" id="29920"/>
    <lineage>
        <taxon>Eukaryota</taxon>
        <taxon>Sar</taxon>
        <taxon>Stramenopiles</taxon>
        <taxon>Oomycota</taxon>
        <taxon>Peronosporomycetes</taxon>
        <taxon>Peronosporales</taxon>
        <taxon>Peronosporaceae</taxon>
        <taxon>Phytophthora</taxon>
    </lineage>
</organism>
<dbReference type="EMBL" id="JAENGZ010001138">
    <property type="protein sequence ID" value="KAG6950379.1"/>
    <property type="molecule type" value="Genomic_DNA"/>
</dbReference>
<proteinExistence type="predicted"/>
<evidence type="ECO:0000313" key="3">
    <source>
        <dbReference type="EMBL" id="KAG6950379.1"/>
    </source>
</evidence>
<dbReference type="AlphaFoldDB" id="A0A8T1GSY6"/>
<evidence type="ECO:0000313" key="2">
    <source>
        <dbReference type="EMBL" id="KAG3199431.1"/>
    </source>
</evidence>
<sequence>MANGKRKVSFVQVIVSTKANERSRSAEDLHNEVEWVSEGGTFMTLMEVDDGTVDLSNDHWASCRMVAMHKASSSSGLSSSPIHHRR</sequence>
<dbReference type="Proteomes" id="UP000760860">
    <property type="component" value="Unassembled WGS sequence"/>
</dbReference>
<protein>
    <submittedName>
        <fullName evidence="2">Uncharacterized protein</fullName>
    </submittedName>
</protein>
<comment type="caution">
    <text evidence="2">The sequence shown here is derived from an EMBL/GenBank/DDBJ whole genome shotgun (WGS) entry which is preliminary data.</text>
</comment>
<accession>A0A8T1GSY6</accession>
<evidence type="ECO:0000313" key="4">
    <source>
        <dbReference type="Proteomes" id="UP000760860"/>
    </source>
</evidence>
<evidence type="ECO:0000313" key="1">
    <source>
        <dbReference type="EMBL" id="KAG2921100.1"/>
    </source>
</evidence>
<dbReference type="EMBL" id="RCMV01003270">
    <property type="protein sequence ID" value="KAG3199431.1"/>
    <property type="molecule type" value="Genomic_DNA"/>
</dbReference>
<dbReference type="Proteomes" id="UP000688947">
    <property type="component" value="Unassembled WGS sequence"/>
</dbReference>
<dbReference type="Proteomes" id="UP000736787">
    <property type="component" value="Unassembled WGS sequence"/>
</dbReference>